<protein>
    <recommendedName>
        <fullName evidence="4">Secreted protein</fullName>
    </recommendedName>
</protein>
<evidence type="ECO:0000256" key="1">
    <source>
        <dbReference type="SAM" id="SignalP"/>
    </source>
</evidence>
<feature type="signal peptide" evidence="1">
    <location>
        <begin position="1"/>
        <end position="34"/>
    </location>
</feature>
<sequence length="203" mass="21511">MSRTVTQLRRVALAAVLLATPLLGPLATAPAALAQSLDDPAWPADRPFPPATDGPFGWAELSYWPYAVAPSDPQFWAPNGAPMRVLSPFGTDTEIWCSNYVSQGSDCWQRDPSGTPHRLHRITVLSDVITGSTGSAADGSVRGAYDLAYELEWPTTSGGIGIPAGTVPGSTTTTWVSLMPLSPFGADSRDFDVWVHPGFVPGS</sequence>
<dbReference type="Proteomes" id="UP000252187">
    <property type="component" value="Unassembled WGS sequence"/>
</dbReference>
<accession>A0A365P6G0</accession>
<evidence type="ECO:0000313" key="2">
    <source>
        <dbReference type="EMBL" id="RBA30485.1"/>
    </source>
</evidence>
<evidence type="ECO:0000313" key="3">
    <source>
        <dbReference type="Proteomes" id="UP000252187"/>
    </source>
</evidence>
<reference evidence="2 3" key="1">
    <citation type="submission" date="2018-06" db="EMBL/GenBank/DDBJ databases">
        <title>Whole genome sequencing of four bacterial strains from South Shetland trench revealing bio-synthetic gene clusters.</title>
        <authorList>
            <person name="Abdel-Mageed W.M."/>
            <person name="Lehri B."/>
            <person name="Jarmusch S.A."/>
            <person name="Miranda K."/>
            <person name="Goodfellow M."/>
            <person name="Jaspars M."/>
            <person name="Karlyshev A.V."/>
        </authorList>
    </citation>
    <scope>NUCLEOTIDE SEQUENCE [LARGE SCALE GENOMIC DNA]</scope>
    <source>
        <strain evidence="2 3">SST1</strain>
    </source>
</reference>
<proteinExistence type="predicted"/>
<dbReference type="AlphaFoldDB" id="A0A365P6G0"/>
<feature type="chain" id="PRO_5016610906" description="Secreted protein" evidence="1">
    <location>
        <begin position="35"/>
        <end position="203"/>
    </location>
</feature>
<dbReference type="RefSeq" id="WP_119193403.1">
    <property type="nucleotide sequence ID" value="NZ_JALXXI010000023.1"/>
</dbReference>
<organism evidence="2 3">
    <name type="scientific">Dietzia maris</name>
    <dbReference type="NCBI Taxonomy" id="37915"/>
    <lineage>
        <taxon>Bacteria</taxon>
        <taxon>Bacillati</taxon>
        <taxon>Actinomycetota</taxon>
        <taxon>Actinomycetes</taxon>
        <taxon>Mycobacteriales</taxon>
        <taxon>Dietziaceae</taxon>
        <taxon>Dietzia</taxon>
    </lineage>
</organism>
<name>A0A365P6G0_9ACTN</name>
<dbReference type="EMBL" id="QNTT01000080">
    <property type="protein sequence ID" value="RBA30485.1"/>
    <property type="molecule type" value="Genomic_DNA"/>
</dbReference>
<evidence type="ECO:0008006" key="4">
    <source>
        <dbReference type="Google" id="ProtNLM"/>
    </source>
</evidence>
<comment type="caution">
    <text evidence="2">The sequence shown here is derived from an EMBL/GenBank/DDBJ whole genome shotgun (WGS) entry which is preliminary data.</text>
</comment>
<keyword evidence="1" id="KW-0732">Signal</keyword>
<gene>
    <name evidence="2" type="ORF">DQ226_17050</name>
</gene>